<organism evidence="1">
    <name type="scientific">marine metagenome</name>
    <dbReference type="NCBI Taxonomy" id="408172"/>
    <lineage>
        <taxon>unclassified sequences</taxon>
        <taxon>metagenomes</taxon>
        <taxon>ecological metagenomes</taxon>
    </lineage>
</organism>
<evidence type="ECO:0000313" key="1">
    <source>
        <dbReference type="EMBL" id="SVD52505.1"/>
    </source>
</evidence>
<sequence>MILIVSFQNKPPGSGVPVAGITLESKPSTSKVK</sequence>
<proteinExistence type="predicted"/>
<protein>
    <submittedName>
        <fullName evidence="1">Uncharacterized protein</fullName>
    </submittedName>
</protein>
<gene>
    <name evidence="1" type="ORF">METZ01_LOCUS405359</name>
</gene>
<accession>A0A382W2J5</accession>
<dbReference type="EMBL" id="UINC01156215">
    <property type="protein sequence ID" value="SVD52505.1"/>
    <property type="molecule type" value="Genomic_DNA"/>
</dbReference>
<name>A0A382W2J5_9ZZZZ</name>
<reference evidence="1" key="1">
    <citation type="submission" date="2018-05" db="EMBL/GenBank/DDBJ databases">
        <authorList>
            <person name="Lanie J.A."/>
            <person name="Ng W.-L."/>
            <person name="Kazmierczak K.M."/>
            <person name="Andrzejewski T.M."/>
            <person name="Davidsen T.M."/>
            <person name="Wayne K.J."/>
            <person name="Tettelin H."/>
            <person name="Glass J.I."/>
            <person name="Rusch D."/>
            <person name="Podicherti R."/>
            <person name="Tsui H.-C.T."/>
            <person name="Winkler M.E."/>
        </authorList>
    </citation>
    <scope>NUCLEOTIDE SEQUENCE</scope>
</reference>
<dbReference type="AlphaFoldDB" id="A0A382W2J5"/>